<organism evidence="1 2">
    <name type="scientific">Thalassospira xiamenensis</name>
    <dbReference type="NCBI Taxonomy" id="220697"/>
    <lineage>
        <taxon>Bacteria</taxon>
        <taxon>Pseudomonadati</taxon>
        <taxon>Pseudomonadota</taxon>
        <taxon>Alphaproteobacteria</taxon>
        <taxon>Rhodospirillales</taxon>
        <taxon>Thalassospiraceae</taxon>
        <taxon>Thalassospira</taxon>
    </lineage>
</organism>
<dbReference type="SUPFAM" id="SSF101738">
    <property type="entry name" value="SspB-like"/>
    <property type="match status" value="1"/>
</dbReference>
<dbReference type="InterPro" id="IPR007481">
    <property type="entry name" value="SspB"/>
</dbReference>
<evidence type="ECO:0000313" key="1">
    <source>
        <dbReference type="EMBL" id="SOC30471.1"/>
    </source>
</evidence>
<accession>A0A285TXP4</accession>
<dbReference type="Gene3D" id="2.30.30.220">
    <property type="entry name" value="SspB-like"/>
    <property type="match status" value="1"/>
</dbReference>
<evidence type="ECO:0008006" key="3">
    <source>
        <dbReference type="Google" id="ProtNLM"/>
    </source>
</evidence>
<evidence type="ECO:0000313" key="2">
    <source>
        <dbReference type="Proteomes" id="UP000219068"/>
    </source>
</evidence>
<dbReference type="InterPro" id="IPR036760">
    <property type="entry name" value="SspB-like_sf"/>
</dbReference>
<protein>
    <recommendedName>
        <fullName evidence="3">Stringent starvation protein B</fullName>
    </recommendedName>
</protein>
<dbReference type="Pfam" id="PF04386">
    <property type="entry name" value="SspB"/>
    <property type="match status" value="1"/>
</dbReference>
<name>A0A285TXP4_9PROT</name>
<dbReference type="AlphaFoldDB" id="A0A285TXP4"/>
<proteinExistence type="predicted"/>
<dbReference type="EMBL" id="OBMM01000009">
    <property type="protein sequence ID" value="SOC30471.1"/>
    <property type="molecule type" value="Genomic_DNA"/>
</dbReference>
<sequence length="160" mass="17604">MTIPPIDMLATFSAHARNAIAEVLTTMGRVGPCEENGIELRFVTDYPGVVIPPRLKALYPNAMVIIIQHLFSGMEVRVNDFDVYLQFDGVQTMITIPFGAIFELRDVNSKFQMHLPVVSIAEADKPEVAAQEDASGNVVPLPRKGRPLGDNVVEIPFGKK</sequence>
<reference evidence="1 2" key="1">
    <citation type="submission" date="2017-08" db="EMBL/GenBank/DDBJ databases">
        <authorList>
            <person name="de Groot N.N."/>
        </authorList>
    </citation>
    <scope>NUCLEOTIDE SEQUENCE [LARGE SCALE GENOMIC DNA]</scope>
    <source>
        <strain evidence="1 2">USBA 78</strain>
    </source>
</reference>
<dbReference type="RefSeq" id="WP_097053614.1">
    <property type="nucleotide sequence ID" value="NZ_OBMM01000009.1"/>
</dbReference>
<gene>
    <name evidence="1" type="ORF">SAMN05428964_10955</name>
</gene>
<dbReference type="Proteomes" id="UP000219068">
    <property type="component" value="Unassembled WGS sequence"/>
</dbReference>